<dbReference type="AlphaFoldDB" id="A0A060I884"/>
<dbReference type="Gene3D" id="3.40.430.10">
    <property type="entry name" value="Dihydrofolate Reductase, subunit A"/>
    <property type="match status" value="1"/>
</dbReference>
<dbReference type="Pfam" id="PF01872">
    <property type="entry name" value="RibD_C"/>
    <property type="match status" value="1"/>
</dbReference>
<dbReference type="SUPFAM" id="SSF53597">
    <property type="entry name" value="Dihydrofolate reductase-like"/>
    <property type="match status" value="1"/>
</dbReference>
<evidence type="ECO:0000313" key="3">
    <source>
        <dbReference type="EMBL" id="AIC28175.1"/>
    </source>
</evidence>
<feature type="compositionally biased region" description="Basic and acidic residues" evidence="1">
    <location>
        <begin position="211"/>
        <end position="221"/>
    </location>
</feature>
<reference evidence="3 4" key="1">
    <citation type="submission" date="2013-12" db="EMBL/GenBank/DDBJ databases">
        <title>Complete genome sequence of Rhizobium etli bv. mimosae IE4771.</title>
        <authorList>
            <person name="Bustos P."/>
            <person name="Santamaria R.I."/>
            <person name="Lozano L."/>
            <person name="Ormeno-Orrillo E."/>
            <person name="Rogel M.A."/>
            <person name="Romero D."/>
            <person name="Cevallos M.A."/>
            <person name="Martinez-Romero E."/>
            <person name="Gonzalez V."/>
        </authorList>
    </citation>
    <scope>NUCLEOTIDE SEQUENCE [LARGE SCALE GENOMIC DNA]</scope>
    <source>
        <strain evidence="3 4">IE4771</strain>
    </source>
</reference>
<organism evidence="3 4">
    <name type="scientific">Rhizobium etli bv. mimosae str. IE4771</name>
    <dbReference type="NCBI Taxonomy" id="1432050"/>
    <lineage>
        <taxon>Bacteria</taxon>
        <taxon>Pseudomonadati</taxon>
        <taxon>Pseudomonadota</taxon>
        <taxon>Alphaproteobacteria</taxon>
        <taxon>Hyphomicrobiales</taxon>
        <taxon>Rhizobiaceae</taxon>
        <taxon>Rhizobium/Agrobacterium group</taxon>
        <taxon>Rhizobium</taxon>
    </lineage>
</organism>
<dbReference type="OrthoDB" id="7342392at2"/>
<name>A0A060I884_RHIET</name>
<accession>A0A060I884</accession>
<evidence type="ECO:0000256" key="1">
    <source>
        <dbReference type="SAM" id="MobiDB-lite"/>
    </source>
</evidence>
<dbReference type="InterPro" id="IPR050765">
    <property type="entry name" value="Riboflavin_Biosynth_HTPR"/>
</dbReference>
<evidence type="ECO:0000313" key="4">
    <source>
        <dbReference type="Proteomes" id="UP000027180"/>
    </source>
</evidence>
<gene>
    <name evidence="3" type="ORF">IE4771_CH03082</name>
</gene>
<proteinExistence type="predicted"/>
<evidence type="ECO:0000259" key="2">
    <source>
        <dbReference type="Pfam" id="PF01872"/>
    </source>
</evidence>
<feature type="domain" description="Bacterial bifunctional deaminase-reductase C-terminal" evidence="2">
    <location>
        <begin position="3"/>
        <end position="185"/>
    </location>
</feature>
<sequence length="221" mass="23931">MRKLVTAAFVSLDGVMQAPGAPEEDPTGGFKLGGWTVNYWDEPMGEFMDGIFTDPFALLLGRKTYEIFAAHWPFVGQDDPIGKVFNAATKYVATTSQEPLTWENSVPLRGDAAAEIARLKQEDGPDLLTQGSSGLLQTLLAHDLIDELRLLTFPLILGPGKRLFGTGATPAALKLTASSVSTTGVIMSVYQRAGEVKPGSFAMQEPSQAELARRERMKREG</sequence>
<dbReference type="PANTHER" id="PTHR38011:SF2">
    <property type="entry name" value="BIFUNCTIONAL DEAMINASE-REDUCTASE DOMAIN PROTEIN"/>
    <property type="match status" value="1"/>
</dbReference>
<dbReference type="KEGG" id="rei:IE4771_CH03082"/>
<feature type="region of interest" description="Disordered" evidence="1">
    <location>
        <begin position="200"/>
        <end position="221"/>
    </location>
</feature>
<dbReference type="InterPro" id="IPR002734">
    <property type="entry name" value="RibDG_C"/>
</dbReference>
<dbReference type="PANTHER" id="PTHR38011">
    <property type="entry name" value="DIHYDROFOLATE REDUCTASE FAMILY PROTEIN (AFU_ORTHOLOGUE AFUA_8G06820)"/>
    <property type="match status" value="1"/>
</dbReference>
<dbReference type="EMBL" id="CP006986">
    <property type="protein sequence ID" value="AIC28175.1"/>
    <property type="molecule type" value="Genomic_DNA"/>
</dbReference>
<dbReference type="EC" id="1.5.1.3" evidence="3"/>
<keyword evidence="3" id="KW-0560">Oxidoreductase</keyword>
<dbReference type="HOGENOM" id="CLU_043966_1_0_5"/>
<dbReference type="InterPro" id="IPR024072">
    <property type="entry name" value="DHFR-like_dom_sf"/>
</dbReference>
<protein>
    <submittedName>
        <fullName evidence="3">Dihydrofolate reductase-like protein</fullName>
        <ecNumber evidence="3">1.5.1.3</ecNumber>
    </submittedName>
</protein>
<dbReference type="Proteomes" id="UP000027180">
    <property type="component" value="Chromosome"/>
</dbReference>
<dbReference type="GO" id="GO:0009231">
    <property type="term" value="P:riboflavin biosynthetic process"/>
    <property type="evidence" value="ECO:0007669"/>
    <property type="project" value="InterPro"/>
</dbReference>
<dbReference type="GO" id="GO:0008703">
    <property type="term" value="F:5-amino-6-(5-phosphoribosylamino)uracil reductase activity"/>
    <property type="evidence" value="ECO:0007669"/>
    <property type="project" value="InterPro"/>
</dbReference>
<dbReference type="GO" id="GO:0004146">
    <property type="term" value="F:dihydrofolate reductase activity"/>
    <property type="evidence" value="ECO:0007669"/>
    <property type="project" value="UniProtKB-EC"/>
</dbReference>
<dbReference type="RefSeq" id="WP_010040049.1">
    <property type="nucleotide sequence ID" value="NZ_CP006986.1"/>
</dbReference>